<proteinExistence type="predicted"/>
<dbReference type="Proteomes" id="UP000887565">
    <property type="component" value="Unplaced"/>
</dbReference>
<sequence>MPVSFVLWFRISFRVKTFGLDSLVSADSLDSLVSADIVSALTFPASCTTNLLKHFIYSKDSLYRLKICHKEIRPINESKGPKAKVPACSQQALENQLGDPIKDIIIPIFYQAWLLGYLLPLINYMSADSIQQFKALKVPYAKELTDVMYKITKDARKQDDELVTMLEMLPFTVE</sequence>
<evidence type="ECO:0000313" key="1">
    <source>
        <dbReference type="Proteomes" id="UP000887565"/>
    </source>
</evidence>
<protein>
    <submittedName>
        <fullName evidence="2">Uncharacterized protein</fullName>
    </submittedName>
</protein>
<keyword evidence="1" id="KW-1185">Reference proteome</keyword>
<reference evidence="2" key="1">
    <citation type="submission" date="2022-11" db="UniProtKB">
        <authorList>
            <consortium name="WormBaseParasite"/>
        </authorList>
    </citation>
    <scope>IDENTIFICATION</scope>
</reference>
<name>A0A915HR22_ROMCU</name>
<dbReference type="WBParaSite" id="nRc.2.0.1.t03961-RA">
    <property type="protein sequence ID" value="nRc.2.0.1.t03961-RA"/>
    <property type="gene ID" value="nRc.2.0.1.g03961"/>
</dbReference>
<accession>A0A915HR22</accession>
<evidence type="ECO:0000313" key="2">
    <source>
        <dbReference type="WBParaSite" id="nRc.2.0.1.t03961-RA"/>
    </source>
</evidence>
<dbReference type="AlphaFoldDB" id="A0A915HR22"/>
<organism evidence="1 2">
    <name type="scientific">Romanomermis culicivorax</name>
    <name type="common">Nematode worm</name>
    <dbReference type="NCBI Taxonomy" id="13658"/>
    <lineage>
        <taxon>Eukaryota</taxon>
        <taxon>Metazoa</taxon>
        <taxon>Ecdysozoa</taxon>
        <taxon>Nematoda</taxon>
        <taxon>Enoplea</taxon>
        <taxon>Dorylaimia</taxon>
        <taxon>Mermithida</taxon>
        <taxon>Mermithoidea</taxon>
        <taxon>Mermithidae</taxon>
        <taxon>Romanomermis</taxon>
    </lineage>
</organism>